<dbReference type="InterPro" id="IPR036779">
    <property type="entry name" value="LysM_dom_sf"/>
</dbReference>
<dbReference type="SMART" id="SM00257">
    <property type="entry name" value="LysM"/>
    <property type="match status" value="2"/>
</dbReference>
<organism evidence="5 6">
    <name type="scientific">Candidatus Avoscillospira avistercoris</name>
    <dbReference type="NCBI Taxonomy" id="2840707"/>
    <lineage>
        <taxon>Bacteria</taxon>
        <taxon>Bacillati</taxon>
        <taxon>Bacillota</taxon>
        <taxon>Clostridia</taxon>
        <taxon>Eubacteriales</taxon>
        <taxon>Oscillospiraceae</taxon>
        <taxon>Oscillospiraceae incertae sedis</taxon>
        <taxon>Candidatus Avoscillospira</taxon>
    </lineage>
</organism>
<dbReference type="PROSITE" id="PS51910">
    <property type="entry name" value="GH18_2"/>
    <property type="match status" value="1"/>
</dbReference>
<dbReference type="InterPro" id="IPR001223">
    <property type="entry name" value="Glyco_hydro18_cat"/>
</dbReference>
<dbReference type="GO" id="GO:0008061">
    <property type="term" value="F:chitin binding"/>
    <property type="evidence" value="ECO:0007669"/>
    <property type="project" value="InterPro"/>
</dbReference>
<dbReference type="AlphaFoldDB" id="A0A9D1JSP3"/>
<dbReference type="InterPro" id="IPR029070">
    <property type="entry name" value="Chitinase_insertion_sf"/>
</dbReference>
<dbReference type="SUPFAM" id="SSF51445">
    <property type="entry name" value="(Trans)glycosidases"/>
    <property type="match status" value="1"/>
</dbReference>
<feature type="domain" description="LysM" evidence="3">
    <location>
        <begin position="2"/>
        <end position="46"/>
    </location>
</feature>
<keyword evidence="1" id="KW-0378">Hydrolase</keyword>
<name>A0A9D1JSP3_9FIRM</name>
<evidence type="ECO:0000259" key="3">
    <source>
        <dbReference type="PROSITE" id="PS51782"/>
    </source>
</evidence>
<dbReference type="SUPFAM" id="SSF54106">
    <property type="entry name" value="LysM domain"/>
    <property type="match status" value="2"/>
</dbReference>
<dbReference type="CDD" id="cd02874">
    <property type="entry name" value="GH18_CFLE_spore_hydrolase"/>
    <property type="match status" value="1"/>
</dbReference>
<evidence type="ECO:0000313" key="5">
    <source>
        <dbReference type="EMBL" id="HIS64401.1"/>
    </source>
</evidence>
<reference evidence="5" key="1">
    <citation type="submission" date="2020-10" db="EMBL/GenBank/DDBJ databases">
        <authorList>
            <person name="Gilroy R."/>
        </authorList>
    </citation>
    <scope>NUCLEOTIDE SEQUENCE</scope>
    <source>
        <strain evidence="5">ChiBcec16-1751</strain>
    </source>
</reference>
<dbReference type="Pfam" id="PF00704">
    <property type="entry name" value="Glyco_hydro_18"/>
    <property type="match status" value="1"/>
</dbReference>
<dbReference type="InterPro" id="IPR011583">
    <property type="entry name" value="Chitinase_II/V-like_cat"/>
</dbReference>
<dbReference type="GO" id="GO:0016798">
    <property type="term" value="F:hydrolase activity, acting on glycosyl bonds"/>
    <property type="evidence" value="ECO:0007669"/>
    <property type="project" value="UniProtKB-KW"/>
</dbReference>
<dbReference type="GO" id="GO:0070492">
    <property type="term" value="F:oligosaccharide binding"/>
    <property type="evidence" value="ECO:0007669"/>
    <property type="project" value="TreeGrafter"/>
</dbReference>
<dbReference type="PROSITE" id="PS51782">
    <property type="entry name" value="LYSM"/>
    <property type="match status" value="2"/>
</dbReference>
<evidence type="ECO:0000313" key="6">
    <source>
        <dbReference type="Proteomes" id="UP000886741"/>
    </source>
</evidence>
<dbReference type="PANTHER" id="PTHR46066:SF2">
    <property type="entry name" value="CHITINASE DOMAIN-CONTAINING PROTEIN 1"/>
    <property type="match status" value="1"/>
</dbReference>
<comment type="caution">
    <text evidence="5">The sequence shown here is derived from an EMBL/GenBank/DDBJ whole genome shotgun (WGS) entry which is preliminary data.</text>
</comment>
<evidence type="ECO:0000256" key="2">
    <source>
        <dbReference type="ARBA" id="ARBA00023295"/>
    </source>
</evidence>
<dbReference type="InterPro" id="IPR017853">
    <property type="entry name" value="GH"/>
</dbReference>
<evidence type="ECO:0000259" key="4">
    <source>
        <dbReference type="PROSITE" id="PS51910"/>
    </source>
</evidence>
<dbReference type="Proteomes" id="UP000886741">
    <property type="component" value="Unassembled WGS sequence"/>
</dbReference>
<dbReference type="Gene3D" id="3.20.20.80">
    <property type="entry name" value="Glycosidases"/>
    <property type="match status" value="1"/>
</dbReference>
<dbReference type="InterPro" id="IPR018392">
    <property type="entry name" value="LysM"/>
</dbReference>
<dbReference type="GO" id="GO:0012505">
    <property type="term" value="C:endomembrane system"/>
    <property type="evidence" value="ECO:0007669"/>
    <property type="project" value="TreeGrafter"/>
</dbReference>
<dbReference type="CDD" id="cd00118">
    <property type="entry name" value="LysM"/>
    <property type="match status" value="2"/>
</dbReference>
<feature type="domain" description="LysM" evidence="3">
    <location>
        <begin position="51"/>
        <end position="96"/>
    </location>
</feature>
<keyword evidence="2" id="KW-0326">Glycosidase</keyword>
<gene>
    <name evidence="5" type="ORF">IAA83_03395</name>
</gene>
<dbReference type="GO" id="GO:0005975">
    <property type="term" value="P:carbohydrate metabolic process"/>
    <property type="evidence" value="ECO:0007669"/>
    <property type="project" value="InterPro"/>
</dbReference>
<dbReference type="Pfam" id="PF01476">
    <property type="entry name" value="LysM"/>
    <property type="match status" value="2"/>
</dbReference>
<accession>A0A9D1JSP3</accession>
<protein>
    <submittedName>
        <fullName evidence="5">LysM peptidoglycan-binding domain-containing protein</fullName>
    </submittedName>
</protein>
<reference evidence="5" key="2">
    <citation type="journal article" date="2021" name="PeerJ">
        <title>Extensive microbial diversity within the chicken gut microbiome revealed by metagenomics and culture.</title>
        <authorList>
            <person name="Gilroy R."/>
            <person name="Ravi A."/>
            <person name="Getino M."/>
            <person name="Pursley I."/>
            <person name="Horton D.L."/>
            <person name="Alikhan N.F."/>
            <person name="Baker D."/>
            <person name="Gharbi K."/>
            <person name="Hall N."/>
            <person name="Watson M."/>
            <person name="Adriaenssens E.M."/>
            <person name="Foster-Nyarko E."/>
            <person name="Jarju S."/>
            <person name="Secka A."/>
            <person name="Antonio M."/>
            <person name="Oren A."/>
            <person name="Chaudhuri R.R."/>
            <person name="La Ragione R."/>
            <person name="Hildebrand F."/>
            <person name="Pallen M.J."/>
        </authorList>
    </citation>
    <scope>NUCLEOTIDE SEQUENCE</scope>
    <source>
        <strain evidence="5">ChiBcec16-1751</strain>
    </source>
</reference>
<dbReference type="Gene3D" id="3.10.350.10">
    <property type="entry name" value="LysM domain"/>
    <property type="match status" value="2"/>
</dbReference>
<dbReference type="PANTHER" id="PTHR46066">
    <property type="entry name" value="CHITINASE DOMAIN-CONTAINING PROTEIN 1 FAMILY MEMBER"/>
    <property type="match status" value="1"/>
</dbReference>
<dbReference type="EMBL" id="DVJJ01000053">
    <property type="protein sequence ID" value="HIS64401.1"/>
    <property type="molecule type" value="Genomic_DNA"/>
</dbReference>
<feature type="domain" description="GH18" evidence="4">
    <location>
        <begin position="92"/>
        <end position="423"/>
    </location>
</feature>
<evidence type="ECO:0000256" key="1">
    <source>
        <dbReference type="ARBA" id="ARBA00022801"/>
    </source>
</evidence>
<sequence length="423" mass="46538">MQLHTVQAGETLTAIGGEYGVSPGLIARVNGLEPPFALAVGQSLLILKPRILHTVRSGETLYSVAGQYAIEPLQLLRNNPNLEGRAALFPGQVLVIAWEDTPDTRLEINGYAEPDVQESVLRTILPYSTFLAPFTYGVSKTGGLVPLQDETLLRWANQYSVTPWLHLSTLTEDGTFSNERAAVVLATAESRASLADAAIGTALEKGYGGIDVDFEFIFPEQAEAYANFVALLRRRANALGLEVVVALAPKTSADQAGVLYQGHNYRLLGEAANAVLLMTYEWGYTYGPPMAVAPIDAVKRVLDYAVTEIPPEKIFMGFPNYAYDWTLPFVTGESRATSISNPEAVALAVRMGAEIQFDEKAQTPYFHYTDDRGMVHEVWFEDPRSCLAKFDLAASYGFRGLGFWNYMRPFPACFSLLNVRFLL</sequence>
<dbReference type="SMART" id="SM00636">
    <property type="entry name" value="Glyco_18"/>
    <property type="match status" value="1"/>
</dbReference>
<dbReference type="Gene3D" id="3.10.50.10">
    <property type="match status" value="1"/>
</dbReference>
<proteinExistence type="predicted"/>
<dbReference type="InterPro" id="IPR041704">
    <property type="entry name" value="CFLE_GH18"/>
</dbReference>